<protein>
    <submittedName>
        <fullName evidence="7">Polysaccharide biosynthesis C-terminal domain-containing protein</fullName>
    </submittedName>
</protein>
<feature type="transmembrane region" description="Helical" evidence="6">
    <location>
        <begin position="269"/>
        <end position="294"/>
    </location>
</feature>
<evidence type="ECO:0000256" key="2">
    <source>
        <dbReference type="ARBA" id="ARBA00022475"/>
    </source>
</evidence>
<keyword evidence="8" id="KW-1185">Reference proteome</keyword>
<reference evidence="7 8" key="1">
    <citation type="submission" date="2023-03" db="EMBL/GenBank/DDBJ databases">
        <title>Bacillus Genome Sequencing.</title>
        <authorList>
            <person name="Dunlap C."/>
        </authorList>
    </citation>
    <scope>NUCLEOTIDE SEQUENCE [LARGE SCALE GENOMIC DNA]</scope>
    <source>
        <strain evidence="7 8">B-23453</strain>
    </source>
</reference>
<dbReference type="PANTHER" id="PTHR30250">
    <property type="entry name" value="PST FAMILY PREDICTED COLANIC ACID TRANSPORTER"/>
    <property type="match status" value="1"/>
</dbReference>
<keyword evidence="4 6" id="KW-1133">Transmembrane helix</keyword>
<feature type="transmembrane region" description="Helical" evidence="6">
    <location>
        <begin position="154"/>
        <end position="175"/>
    </location>
</feature>
<feature type="transmembrane region" description="Helical" evidence="6">
    <location>
        <begin position="91"/>
        <end position="110"/>
    </location>
</feature>
<proteinExistence type="predicted"/>
<dbReference type="RefSeq" id="WP_066268379.1">
    <property type="nucleotide sequence ID" value="NZ_JARMAB010000003.1"/>
</dbReference>
<feature type="transmembrane region" description="Helical" evidence="6">
    <location>
        <begin position="181"/>
        <end position="203"/>
    </location>
</feature>
<sequence length="516" mass="60097">MSRTRNSVKNIYTGVSYQVFRVFLTFITRTVFIHTLATEYLGINGLFSNVLTVLSLADLGIGDAIIYSLYKPIVENDEKKVSAIMNFFRTSYRLIGICILLIGLCLAPFLDNVITTNKYIPDLTLIYILYLSNTVSTYFFAYKRSLFIAIQKTFILNNIDALTVILVNSFQLIFLVLTHNFIGYLIIQIIFSYADNIVSSIIANKKFPFLKKNKHLKLTKKEKNIIYKNVKAMMYHKVGGVVLNSTDNLVISKFINIVMVGIYSNYTMLINSVSAFSTQFFTSLTASVGNLLVVESKEKSFEVFKVMFLINFWLYSIICIFLFNLMNPFINIWIGSKYLLDERTMILIVLNFYLVGMRQTVNMFKTTKGLFYKDRYKPIIESLLNLGLSLFFVKTFGVFGVLLGTFISFMLTSFLVDPYLVYRYIFNRKLRFYFYRYFSYTFIAVLLAVSIWCIMELFPLKDIYIDFVLKFILCVFVPNIVYFILFRKLDEFVTFKNLVIMILKKKNVNKHDKEVV</sequence>
<evidence type="ECO:0000313" key="7">
    <source>
        <dbReference type="EMBL" id="MED1201770.1"/>
    </source>
</evidence>
<keyword evidence="3 6" id="KW-0812">Transmembrane</keyword>
<evidence type="ECO:0000256" key="6">
    <source>
        <dbReference type="SAM" id="Phobius"/>
    </source>
</evidence>
<gene>
    <name evidence="7" type="ORF">P4T90_01545</name>
</gene>
<accession>A0ABU6MB90</accession>
<feature type="transmembrane region" description="Helical" evidence="6">
    <location>
        <begin position="12"/>
        <end position="34"/>
    </location>
</feature>
<evidence type="ECO:0000256" key="5">
    <source>
        <dbReference type="ARBA" id="ARBA00023136"/>
    </source>
</evidence>
<evidence type="ECO:0000256" key="1">
    <source>
        <dbReference type="ARBA" id="ARBA00004651"/>
    </source>
</evidence>
<feature type="transmembrane region" description="Helical" evidence="6">
    <location>
        <begin position="46"/>
        <end position="70"/>
    </location>
</feature>
<feature type="transmembrane region" description="Helical" evidence="6">
    <location>
        <begin position="345"/>
        <end position="364"/>
    </location>
</feature>
<organism evidence="7 8">
    <name type="scientific">Heyndrickxia acidicola</name>
    <dbReference type="NCBI Taxonomy" id="209389"/>
    <lineage>
        <taxon>Bacteria</taxon>
        <taxon>Bacillati</taxon>
        <taxon>Bacillota</taxon>
        <taxon>Bacilli</taxon>
        <taxon>Bacillales</taxon>
        <taxon>Bacillaceae</taxon>
        <taxon>Heyndrickxia</taxon>
    </lineage>
</organism>
<comment type="subcellular location">
    <subcellularLocation>
        <location evidence="1">Cell membrane</location>
        <topology evidence="1">Multi-pass membrane protein</topology>
    </subcellularLocation>
</comment>
<evidence type="ECO:0000256" key="4">
    <source>
        <dbReference type="ARBA" id="ARBA00022989"/>
    </source>
</evidence>
<feature type="transmembrane region" description="Helical" evidence="6">
    <location>
        <begin position="125"/>
        <end position="142"/>
    </location>
</feature>
<evidence type="ECO:0000313" key="8">
    <source>
        <dbReference type="Proteomes" id="UP001341444"/>
    </source>
</evidence>
<feature type="transmembrane region" description="Helical" evidence="6">
    <location>
        <begin position="467"/>
        <end position="486"/>
    </location>
</feature>
<name>A0ABU6MB90_9BACI</name>
<evidence type="ECO:0000256" key="3">
    <source>
        <dbReference type="ARBA" id="ARBA00022692"/>
    </source>
</evidence>
<feature type="transmembrane region" description="Helical" evidence="6">
    <location>
        <begin position="241"/>
        <end position="263"/>
    </location>
</feature>
<dbReference type="InterPro" id="IPR050833">
    <property type="entry name" value="Poly_Biosynth_Transport"/>
</dbReference>
<dbReference type="Proteomes" id="UP001341444">
    <property type="component" value="Unassembled WGS sequence"/>
</dbReference>
<keyword evidence="2" id="KW-1003">Cell membrane</keyword>
<feature type="transmembrane region" description="Helical" evidence="6">
    <location>
        <begin position="306"/>
        <end position="325"/>
    </location>
</feature>
<feature type="transmembrane region" description="Helical" evidence="6">
    <location>
        <begin position="434"/>
        <end position="455"/>
    </location>
</feature>
<keyword evidence="5 6" id="KW-0472">Membrane</keyword>
<comment type="caution">
    <text evidence="7">The sequence shown here is derived from an EMBL/GenBank/DDBJ whole genome shotgun (WGS) entry which is preliminary data.</text>
</comment>
<feature type="transmembrane region" description="Helical" evidence="6">
    <location>
        <begin position="399"/>
        <end position="422"/>
    </location>
</feature>
<dbReference type="EMBL" id="JARMAB010000003">
    <property type="protein sequence ID" value="MED1201770.1"/>
    <property type="molecule type" value="Genomic_DNA"/>
</dbReference>
<dbReference type="PANTHER" id="PTHR30250:SF26">
    <property type="entry name" value="PSMA PROTEIN"/>
    <property type="match status" value="1"/>
</dbReference>